<comment type="caution">
    <text evidence="7">The sequence shown here is derived from an EMBL/GenBank/DDBJ whole genome shotgun (WGS) entry which is preliminary data.</text>
</comment>
<dbReference type="InterPro" id="IPR004345">
    <property type="entry name" value="TB2_DP1_HVA22"/>
</dbReference>
<dbReference type="PANTHER" id="PTHR12300">
    <property type="entry name" value="HVA22-LIKE PROTEINS"/>
    <property type="match status" value="1"/>
</dbReference>
<comment type="similarity">
    <text evidence="2 6">Belongs to the DP1 family.</text>
</comment>
<evidence type="ECO:0000256" key="1">
    <source>
        <dbReference type="ARBA" id="ARBA00004141"/>
    </source>
</evidence>
<organism evidence="7 8">
    <name type="scientific">Basidiobolus meristosporus CBS 931.73</name>
    <dbReference type="NCBI Taxonomy" id="1314790"/>
    <lineage>
        <taxon>Eukaryota</taxon>
        <taxon>Fungi</taxon>
        <taxon>Fungi incertae sedis</taxon>
        <taxon>Zoopagomycota</taxon>
        <taxon>Entomophthoromycotina</taxon>
        <taxon>Basidiobolomycetes</taxon>
        <taxon>Basidiobolales</taxon>
        <taxon>Basidiobolaceae</taxon>
        <taxon>Basidiobolus</taxon>
    </lineage>
</organism>
<keyword evidence="3 6" id="KW-0812">Transmembrane</keyword>
<keyword evidence="8" id="KW-1185">Reference proteome</keyword>
<dbReference type="AlphaFoldDB" id="A0A1Y1XRE2"/>
<evidence type="ECO:0000256" key="5">
    <source>
        <dbReference type="ARBA" id="ARBA00023136"/>
    </source>
</evidence>
<reference evidence="7 8" key="1">
    <citation type="submission" date="2016-07" db="EMBL/GenBank/DDBJ databases">
        <title>Pervasive Adenine N6-methylation of Active Genes in Fungi.</title>
        <authorList>
            <consortium name="DOE Joint Genome Institute"/>
            <person name="Mondo S.J."/>
            <person name="Dannebaum R.O."/>
            <person name="Kuo R.C."/>
            <person name="Labutti K."/>
            <person name="Haridas S."/>
            <person name="Kuo A."/>
            <person name="Salamov A."/>
            <person name="Ahrendt S.R."/>
            <person name="Lipzen A."/>
            <person name="Sullivan W."/>
            <person name="Andreopoulos W.B."/>
            <person name="Clum A."/>
            <person name="Lindquist E."/>
            <person name="Daum C."/>
            <person name="Ramamoorthy G.K."/>
            <person name="Gryganskyi A."/>
            <person name="Culley D."/>
            <person name="Magnuson J.K."/>
            <person name="James T.Y."/>
            <person name="O'Malley M.A."/>
            <person name="Stajich J.E."/>
            <person name="Spatafora J.W."/>
            <person name="Visel A."/>
            <person name="Grigoriev I.V."/>
        </authorList>
    </citation>
    <scope>NUCLEOTIDE SEQUENCE [LARGE SCALE GENOMIC DNA]</scope>
    <source>
        <strain evidence="7 8">CBS 931.73</strain>
    </source>
</reference>
<keyword evidence="5 6" id="KW-0472">Membrane</keyword>
<gene>
    <name evidence="7" type="ORF">K493DRAFT_290723</name>
</gene>
<dbReference type="GO" id="GO:0016020">
    <property type="term" value="C:membrane"/>
    <property type="evidence" value="ECO:0007669"/>
    <property type="project" value="UniProtKB-SubCell"/>
</dbReference>
<protein>
    <recommendedName>
        <fullName evidence="6">Protein YOP1</fullName>
    </recommendedName>
</protein>
<evidence type="ECO:0000256" key="6">
    <source>
        <dbReference type="RuleBase" id="RU362006"/>
    </source>
</evidence>
<feature type="transmembrane region" description="Helical" evidence="6">
    <location>
        <begin position="114"/>
        <end position="134"/>
    </location>
</feature>
<dbReference type="EMBL" id="MCFE01000536">
    <property type="protein sequence ID" value="ORX88331.1"/>
    <property type="molecule type" value="Genomic_DNA"/>
</dbReference>
<accession>A0A1Y1XRE2</accession>
<name>A0A1Y1XRE2_9FUNG</name>
<comment type="caution">
    <text evidence="6">Lacks conserved residue(s) required for the propagation of feature annotation.</text>
</comment>
<evidence type="ECO:0000256" key="3">
    <source>
        <dbReference type="ARBA" id="ARBA00022692"/>
    </source>
</evidence>
<proteinExistence type="inferred from homology"/>
<evidence type="ECO:0000256" key="2">
    <source>
        <dbReference type="ARBA" id="ARBA00008573"/>
    </source>
</evidence>
<comment type="subcellular location">
    <subcellularLocation>
        <location evidence="1 6">Membrane</location>
        <topology evidence="1 6">Multi-pass membrane protein</topology>
    </subcellularLocation>
</comment>
<dbReference type="PANTHER" id="PTHR12300:SF161">
    <property type="entry name" value="RECEPTOR EXPRESSION-ENHANCING PROTEIN"/>
    <property type="match status" value="1"/>
</dbReference>
<evidence type="ECO:0000313" key="8">
    <source>
        <dbReference type="Proteomes" id="UP000193498"/>
    </source>
</evidence>
<evidence type="ECO:0000313" key="7">
    <source>
        <dbReference type="EMBL" id="ORX88331.1"/>
    </source>
</evidence>
<dbReference type="FunCoup" id="A0A1Y1XRE2">
    <property type="interactions" value="181"/>
</dbReference>
<dbReference type="InParanoid" id="A0A1Y1XRE2"/>
<evidence type="ECO:0000256" key="4">
    <source>
        <dbReference type="ARBA" id="ARBA00022989"/>
    </source>
</evidence>
<dbReference type="OrthoDB" id="10009287at2759"/>
<dbReference type="Proteomes" id="UP000193498">
    <property type="component" value="Unassembled WGS sequence"/>
</dbReference>
<feature type="transmembrane region" description="Helical" evidence="6">
    <location>
        <begin position="34"/>
        <end position="64"/>
    </location>
</feature>
<dbReference type="Pfam" id="PF03134">
    <property type="entry name" value="TB2_DP1_HVA22"/>
    <property type="match status" value="1"/>
</dbReference>
<sequence>MDKVQHYQNLLDQELSKYPIFQKVEQKTGIHKTYAVAGIGFVFVLFVFLNIAASLLTNVVGWVYPAYASFKAIESRDKEDDTQWLTYWTVYGFVNIAEYFADALLYWFPFYYLFKLAALLWLLLPQFMGAQYVYKNFLRPAFLKHEGCLDAMFGKVTTKANAVIDEMNKTQ</sequence>
<keyword evidence="4 6" id="KW-1133">Transmembrane helix</keyword>